<name>A0A9P8JSX3_AURME</name>
<feature type="non-terminal residue" evidence="2">
    <location>
        <position position="1"/>
    </location>
</feature>
<accession>A0A9P8JSX3</accession>
<protein>
    <recommendedName>
        <fullName evidence="4">BTB domain-containing protein</fullName>
    </recommendedName>
</protein>
<reference evidence="2" key="2">
    <citation type="submission" date="2021-08" db="EMBL/GenBank/DDBJ databases">
        <authorList>
            <person name="Gostincar C."/>
            <person name="Sun X."/>
            <person name="Song Z."/>
            <person name="Gunde-Cimerman N."/>
        </authorList>
    </citation>
    <scope>NUCLEOTIDE SEQUENCE</scope>
    <source>
        <strain evidence="2">EXF-9298</strain>
    </source>
</reference>
<dbReference type="AlphaFoldDB" id="A0A9P8JSX3"/>
<dbReference type="EMBL" id="JAHFXS010001572">
    <property type="protein sequence ID" value="KAG9976727.1"/>
    <property type="molecule type" value="Genomic_DNA"/>
</dbReference>
<evidence type="ECO:0000313" key="3">
    <source>
        <dbReference type="Proteomes" id="UP000729357"/>
    </source>
</evidence>
<feature type="region of interest" description="Disordered" evidence="1">
    <location>
        <begin position="74"/>
        <end position="93"/>
    </location>
</feature>
<evidence type="ECO:0000256" key="1">
    <source>
        <dbReference type="SAM" id="MobiDB-lite"/>
    </source>
</evidence>
<dbReference type="Proteomes" id="UP000729357">
    <property type="component" value="Unassembled WGS sequence"/>
</dbReference>
<proteinExistence type="predicted"/>
<comment type="caution">
    <text evidence="2">The sequence shown here is derived from an EMBL/GenBank/DDBJ whole genome shotgun (WGS) entry which is preliminary data.</text>
</comment>
<reference evidence="2" key="1">
    <citation type="journal article" date="2021" name="J Fungi (Basel)">
        <title>Virulence traits and population genomics of the black yeast Aureobasidium melanogenum.</title>
        <authorList>
            <person name="Cernosa A."/>
            <person name="Sun X."/>
            <person name="Gostincar C."/>
            <person name="Fang C."/>
            <person name="Gunde-Cimerman N."/>
            <person name="Song Z."/>
        </authorList>
    </citation>
    <scope>NUCLEOTIDE SEQUENCE</scope>
    <source>
        <strain evidence="2">EXF-9298</strain>
    </source>
</reference>
<sequence length="274" mass="31323">MPSLGGSRGVSLSSFNLLYSPMITTRVFELEDIRVVPFKVFVAWLYTGRIAYESSGSGASSYDDMEKLDIALQEETPYEREEEEDDGGKHNGEDNLPHFDNLSRFDEVSPLTWTYSILGALFVLSDRLDAAKFKRQVLDAMIERKLEGIIPTNSAVLYAYANTTRKCPLRRLLVHIAAYETSYKASYITWNHLPVEYLTAVMVTMGRRLPVQQCTPCLKTALSDNGIASEDLDDVHEKEDLPPYKRDRCFYHEHRDEEETKACREIRENQSVSE</sequence>
<gene>
    <name evidence="2" type="ORF">KCU98_g10540</name>
</gene>
<keyword evidence="3" id="KW-1185">Reference proteome</keyword>
<organism evidence="2 3">
    <name type="scientific">Aureobasidium melanogenum</name>
    <name type="common">Aureobasidium pullulans var. melanogenum</name>
    <dbReference type="NCBI Taxonomy" id="46634"/>
    <lineage>
        <taxon>Eukaryota</taxon>
        <taxon>Fungi</taxon>
        <taxon>Dikarya</taxon>
        <taxon>Ascomycota</taxon>
        <taxon>Pezizomycotina</taxon>
        <taxon>Dothideomycetes</taxon>
        <taxon>Dothideomycetidae</taxon>
        <taxon>Dothideales</taxon>
        <taxon>Saccotheciaceae</taxon>
        <taxon>Aureobasidium</taxon>
    </lineage>
</organism>
<evidence type="ECO:0008006" key="4">
    <source>
        <dbReference type="Google" id="ProtNLM"/>
    </source>
</evidence>
<evidence type="ECO:0000313" key="2">
    <source>
        <dbReference type="EMBL" id="KAG9976727.1"/>
    </source>
</evidence>